<feature type="domain" description="MH2" evidence="3">
    <location>
        <begin position="167"/>
        <end position="328"/>
    </location>
</feature>
<sequence length="328" mass="36718">RHLTNSFKSSIRIHAAFINIPMTSGHLFVNLFKFKLVKKLLNKAPARSSINRPFASKALQSLSKKDLKILIASINSCSPNASSCIINVDASKIRPLLSSLIGSDEAAFRRIPLCSQTQCCNPFHWNAIIKSTNDISSAFAYSTKSDSVQSLQCARRLLSALEEKRPWCFVAYREEMQRVGPILPVKHPSISLSSKRNAHTLETHVAKAFLPPVETSHQNDVILRTRLKINCVLELDSSGAVWIHNSSSHPIFLSSALFAVQNQTVIKIPRFSCYKVFDPSLIIDTTHRVSEPVDHSSFCISFAKGFGDCYIRREIGKCPCWIEVIMNF</sequence>
<dbReference type="Pfam" id="PF03166">
    <property type="entry name" value="MH2"/>
    <property type="match status" value="1"/>
</dbReference>
<dbReference type="GO" id="GO:0009653">
    <property type="term" value="P:anatomical structure morphogenesis"/>
    <property type="evidence" value="ECO:0007669"/>
    <property type="project" value="TreeGrafter"/>
</dbReference>
<dbReference type="SMART" id="SM00524">
    <property type="entry name" value="DWB"/>
    <property type="match status" value="1"/>
</dbReference>
<dbReference type="GO" id="GO:0140416">
    <property type="term" value="F:transcription regulator inhibitor activity"/>
    <property type="evidence" value="ECO:0007669"/>
    <property type="project" value="TreeGrafter"/>
</dbReference>
<reference evidence="4" key="1">
    <citation type="journal article" date="2014" name="Curr. Biol.">
        <title>Whole-body acoel regeneration is controlled by wnt and bmp-admp signaling.</title>
        <authorList>
            <person name="Srivastava M."/>
            <person name="Mazza-Curll K.L."/>
            <person name="van Wolfswinkel J.C."/>
            <person name="Reddien P.W."/>
        </authorList>
    </citation>
    <scope>NUCLEOTIDE SEQUENCE</scope>
</reference>
<proteinExistence type="evidence at transcript level"/>
<dbReference type="GO" id="GO:0071144">
    <property type="term" value="C:heteromeric SMAD protein complex"/>
    <property type="evidence" value="ECO:0007669"/>
    <property type="project" value="TreeGrafter"/>
</dbReference>
<dbReference type="PANTHER" id="PTHR13703:SF54">
    <property type="entry name" value="MOTHERS AGAINST DECAPENTAPLEGIC HOMOLOG"/>
    <property type="match status" value="1"/>
</dbReference>
<evidence type="ECO:0000256" key="1">
    <source>
        <dbReference type="ARBA" id="ARBA00023015"/>
    </source>
</evidence>
<dbReference type="PANTHER" id="PTHR13703">
    <property type="entry name" value="SMAD"/>
    <property type="match status" value="1"/>
</dbReference>
<dbReference type="InterPro" id="IPR008984">
    <property type="entry name" value="SMAD_FHA_dom_sf"/>
</dbReference>
<feature type="non-terminal residue" evidence="4">
    <location>
        <position position="1"/>
    </location>
</feature>
<accession>A0A068CMY8</accession>
<evidence type="ECO:0000313" key="4">
    <source>
        <dbReference type="EMBL" id="AID23680.1"/>
    </source>
</evidence>
<keyword evidence="1" id="KW-0805">Transcription regulation</keyword>
<evidence type="ECO:0000259" key="3">
    <source>
        <dbReference type="PROSITE" id="PS51076"/>
    </source>
</evidence>
<keyword evidence="2" id="KW-0804">Transcription</keyword>
<dbReference type="InterPro" id="IPR036578">
    <property type="entry name" value="SMAD_MH1_sf"/>
</dbReference>
<evidence type="ECO:0000256" key="2">
    <source>
        <dbReference type="ARBA" id="ARBA00023163"/>
    </source>
</evidence>
<dbReference type="SUPFAM" id="SSF49879">
    <property type="entry name" value="SMAD/FHA domain"/>
    <property type="match status" value="1"/>
</dbReference>
<dbReference type="InterPro" id="IPR001132">
    <property type="entry name" value="SMAD_dom_Dwarfin-type"/>
</dbReference>
<organism evidence="4">
    <name type="scientific">Hofstenia miamia</name>
    <name type="common">Three-banded panther worm</name>
    <dbReference type="NCBI Taxonomy" id="442651"/>
    <lineage>
        <taxon>Eukaryota</taxon>
        <taxon>Metazoa</taxon>
        <taxon>Xenacoelomorpha</taxon>
        <taxon>Acoelomorpha</taxon>
        <taxon>Acoela</taxon>
        <taxon>Hofsteniidae</taxon>
        <taxon>Hofstenia</taxon>
    </lineage>
</organism>
<dbReference type="GO" id="GO:0030154">
    <property type="term" value="P:cell differentiation"/>
    <property type="evidence" value="ECO:0007669"/>
    <property type="project" value="TreeGrafter"/>
</dbReference>
<dbReference type="InterPro" id="IPR017855">
    <property type="entry name" value="SMAD-like_dom_sf"/>
</dbReference>
<dbReference type="PROSITE" id="PS51076">
    <property type="entry name" value="MH2"/>
    <property type="match status" value="1"/>
</dbReference>
<dbReference type="GO" id="GO:0006357">
    <property type="term" value="P:regulation of transcription by RNA polymerase II"/>
    <property type="evidence" value="ECO:0007669"/>
    <property type="project" value="TreeGrafter"/>
</dbReference>
<dbReference type="GO" id="GO:0060395">
    <property type="term" value="P:SMAD protein signal transduction"/>
    <property type="evidence" value="ECO:0007669"/>
    <property type="project" value="TreeGrafter"/>
</dbReference>
<dbReference type="AlphaFoldDB" id="A0A068CMY8"/>
<name>A0A068CMY8_HOFMI</name>
<dbReference type="InterPro" id="IPR013790">
    <property type="entry name" value="Dwarfin"/>
</dbReference>
<dbReference type="GO" id="GO:0070411">
    <property type="term" value="F:I-SMAD binding"/>
    <property type="evidence" value="ECO:0007669"/>
    <property type="project" value="TreeGrafter"/>
</dbReference>
<dbReference type="SUPFAM" id="SSF56366">
    <property type="entry name" value="SMAD MH1 domain"/>
    <property type="match status" value="1"/>
</dbReference>
<protein>
    <submittedName>
        <fullName evidence="4">Smad6/7-1</fullName>
    </submittedName>
</protein>
<dbReference type="EMBL" id="KJ658758">
    <property type="protein sequence ID" value="AID23680.1"/>
    <property type="molecule type" value="mRNA"/>
</dbReference>
<dbReference type="Gene3D" id="2.60.200.10">
    <property type="match status" value="1"/>
</dbReference>